<dbReference type="Proteomes" id="UP000295096">
    <property type="component" value="Unassembled WGS sequence"/>
</dbReference>
<dbReference type="EMBL" id="SMSJ01000010">
    <property type="protein sequence ID" value="TDH62644.1"/>
    <property type="molecule type" value="Genomic_DNA"/>
</dbReference>
<name>A0A4R5QH53_9PROT</name>
<dbReference type="AlphaFoldDB" id="A0A4R5QH53"/>
<organism evidence="1 2">
    <name type="scientific">Dankookia rubra</name>
    <dbReference type="NCBI Taxonomy" id="1442381"/>
    <lineage>
        <taxon>Bacteria</taxon>
        <taxon>Pseudomonadati</taxon>
        <taxon>Pseudomonadota</taxon>
        <taxon>Alphaproteobacteria</taxon>
        <taxon>Acetobacterales</taxon>
        <taxon>Roseomonadaceae</taxon>
        <taxon>Dankookia</taxon>
    </lineage>
</organism>
<gene>
    <name evidence="1" type="ORF">E2C06_10955</name>
</gene>
<dbReference type="RefSeq" id="WP_133288640.1">
    <property type="nucleotide sequence ID" value="NZ_SMSJ01000010.1"/>
</dbReference>
<evidence type="ECO:0000313" key="2">
    <source>
        <dbReference type="Proteomes" id="UP000295096"/>
    </source>
</evidence>
<sequence>MLALTASLSLPHWLAALPAEALLPMVPAAFLAALASLGPAEPPPPEEVTAAAIFALHGHV</sequence>
<keyword evidence="2" id="KW-1185">Reference proteome</keyword>
<protein>
    <submittedName>
        <fullName evidence="1">Uncharacterized protein</fullName>
    </submittedName>
</protein>
<reference evidence="1 2" key="1">
    <citation type="journal article" date="2016" name="J. Microbiol.">
        <title>Dankookia rubra gen. nov., sp. nov., an alphaproteobacterium isolated from sediment of a shallow stream.</title>
        <authorList>
            <person name="Kim W.H."/>
            <person name="Kim D.H."/>
            <person name="Kang K."/>
            <person name="Ahn T.Y."/>
        </authorList>
    </citation>
    <scope>NUCLEOTIDE SEQUENCE [LARGE SCALE GENOMIC DNA]</scope>
    <source>
        <strain evidence="1 2">JCM30602</strain>
    </source>
</reference>
<accession>A0A4R5QH53</accession>
<proteinExistence type="predicted"/>
<comment type="caution">
    <text evidence="1">The sequence shown here is derived from an EMBL/GenBank/DDBJ whole genome shotgun (WGS) entry which is preliminary data.</text>
</comment>
<evidence type="ECO:0000313" key="1">
    <source>
        <dbReference type="EMBL" id="TDH62644.1"/>
    </source>
</evidence>